<name>A0AAV2GPL9_9ROSI</name>
<accession>A0AAV2GPL9</accession>
<dbReference type="AlphaFoldDB" id="A0AAV2GPL9"/>
<organism evidence="1 2">
    <name type="scientific">Linum trigynum</name>
    <dbReference type="NCBI Taxonomy" id="586398"/>
    <lineage>
        <taxon>Eukaryota</taxon>
        <taxon>Viridiplantae</taxon>
        <taxon>Streptophyta</taxon>
        <taxon>Embryophyta</taxon>
        <taxon>Tracheophyta</taxon>
        <taxon>Spermatophyta</taxon>
        <taxon>Magnoliopsida</taxon>
        <taxon>eudicotyledons</taxon>
        <taxon>Gunneridae</taxon>
        <taxon>Pentapetalae</taxon>
        <taxon>rosids</taxon>
        <taxon>fabids</taxon>
        <taxon>Malpighiales</taxon>
        <taxon>Linaceae</taxon>
        <taxon>Linum</taxon>
    </lineage>
</organism>
<sequence>MISSLCRTRIGQAFEKAPTQLKSKLLWFVDREFTTATDCLINTLRRIEFGPAFEKNQVGENGVDFEISVPWRKRI</sequence>
<evidence type="ECO:0000313" key="1">
    <source>
        <dbReference type="EMBL" id="CAL1412695.1"/>
    </source>
</evidence>
<keyword evidence="2" id="KW-1185">Reference proteome</keyword>
<dbReference type="EMBL" id="OZ034822">
    <property type="protein sequence ID" value="CAL1412695.1"/>
    <property type="molecule type" value="Genomic_DNA"/>
</dbReference>
<dbReference type="Proteomes" id="UP001497516">
    <property type="component" value="Chromosome 9"/>
</dbReference>
<protein>
    <submittedName>
        <fullName evidence="1">Uncharacterized protein</fullName>
    </submittedName>
</protein>
<proteinExistence type="predicted"/>
<gene>
    <name evidence="1" type="ORF">LTRI10_LOCUS51969</name>
</gene>
<reference evidence="1 2" key="1">
    <citation type="submission" date="2024-04" db="EMBL/GenBank/DDBJ databases">
        <authorList>
            <person name="Fracassetti M."/>
        </authorList>
    </citation>
    <scope>NUCLEOTIDE SEQUENCE [LARGE SCALE GENOMIC DNA]</scope>
</reference>
<evidence type="ECO:0000313" key="2">
    <source>
        <dbReference type="Proteomes" id="UP001497516"/>
    </source>
</evidence>